<organism evidence="9 10">
    <name type="scientific">Thermococcus eurythermalis</name>
    <dbReference type="NCBI Taxonomy" id="1505907"/>
    <lineage>
        <taxon>Archaea</taxon>
        <taxon>Methanobacteriati</taxon>
        <taxon>Methanobacteriota</taxon>
        <taxon>Thermococci</taxon>
        <taxon>Thermococcales</taxon>
        <taxon>Thermococcaceae</taxon>
        <taxon>Thermococcus</taxon>
    </lineage>
</organism>
<evidence type="ECO:0000256" key="2">
    <source>
        <dbReference type="ARBA" id="ARBA00001947"/>
    </source>
</evidence>
<dbReference type="KEGG" id="teu:TEU_03445"/>
<evidence type="ECO:0000256" key="1">
    <source>
        <dbReference type="ARBA" id="ARBA00001941"/>
    </source>
</evidence>
<feature type="domain" description="Peptidase M20 dimerisation" evidence="8">
    <location>
        <begin position="206"/>
        <end position="317"/>
    </location>
</feature>
<evidence type="ECO:0000313" key="10">
    <source>
        <dbReference type="Proteomes" id="UP000029980"/>
    </source>
</evidence>
<keyword evidence="9" id="KW-0808">Transferase</keyword>
<evidence type="ECO:0000256" key="3">
    <source>
        <dbReference type="ARBA" id="ARBA00006247"/>
    </source>
</evidence>
<comment type="similarity">
    <text evidence="3">Belongs to the peptidase M20A family.</text>
</comment>
<keyword evidence="9" id="KW-0032">Aminotransferase</keyword>
<dbReference type="RefSeq" id="WP_050002456.1">
    <property type="nucleotide sequence ID" value="NZ_CP008887.1"/>
</dbReference>
<protein>
    <submittedName>
        <fullName evidence="9">Diaminopimelate aminotransferase</fullName>
    </submittedName>
</protein>
<dbReference type="NCBIfam" id="NF010589">
    <property type="entry name" value="PRK13983.1"/>
    <property type="match status" value="1"/>
</dbReference>
<keyword evidence="7" id="KW-0170">Cobalt</keyword>
<keyword evidence="4" id="KW-0479">Metal-binding</keyword>
<keyword evidence="5" id="KW-0378">Hydrolase</keyword>
<reference evidence="9 10" key="1">
    <citation type="journal article" date="2015" name="Int. J. Syst. Evol. Microbiol.">
        <title>Thermococcus eurythermalis sp. nov., a conditional piezophilic hyperthermophilic archaeon with a wide temperature range isolated from an oil-immersed chimney in the Guaymas Basin.</title>
        <authorList>
            <person name="Zhao W."/>
            <person name="Zeng X."/>
            <person name="Xiao X."/>
        </authorList>
    </citation>
    <scope>NUCLEOTIDE SEQUENCE [LARGE SCALE GENOMIC DNA]</scope>
    <source>
        <strain evidence="9 10">A501</strain>
    </source>
</reference>
<dbReference type="GeneID" id="25152489"/>
<dbReference type="GO" id="GO:0046872">
    <property type="term" value="F:metal ion binding"/>
    <property type="evidence" value="ECO:0007669"/>
    <property type="project" value="UniProtKB-KW"/>
</dbReference>
<dbReference type="SUPFAM" id="SSF55031">
    <property type="entry name" value="Bacterial exopeptidase dimerisation domain"/>
    <property type="match status" value="1"/>
</dbReference>
<comment type="cofactor">
    <cofactor evidence="2">
        <name>Zn(2+)</name>
        <dbReference type="ChEBI" id="CHEBI:29105"/>
    </cofactor>
</comment>
<dbReference type="Gene3D" id="3.30.70.360">
    <property type="match status" value="1"/>
</dbReference>
<dbReference type="OrthoDB" id="24854at2157"/>
<dbReference type="InterPro" id="IPR010182">
    <property type="entry name" value="ArgE/DapE"/>
</dbReference>
<evidence type="ECO:0000256" key="7">
    <source>
        <dbReference type="ARBA" id="ARBA00023285"/>
    </source>
</evidence>
<comment type="cofactor">
    <cofactor evidence="1">
        <name>Co(2+)</name>
        <dbReference type="ChEBI" id="CHEBI:48828"/>
    </cofactor>
</comment>
<evidence type="ECO:0000256" key="6">
    <source>
        <dbReference type="ARBA" id="ARBA00022833"/>
    </source>
</evidence>
<keyword evidence="10" id="KW-1185">Reference proteome</keyword>
<dbReference type="Gene3D" id="3.40.630.10">
    <property type="entry name" value="Zn peptidases"/>
    <property type="match status" value="2"/>
</dbReference>
<evidence type="ECO:0000259" key="8">
    <source>
        <dbReference type="Pfam" id="PF07687"/>
    </source>
</evidence>
<evidence type="ECO:0000256" key="4">
    <source>
        <dbReference type="ARBA" id="ARBA00022723"/>
    </source>
</evidence>
<dbReference type="InterPro" id="IPR036264">
    <property type="entry name" value="Bact_exopeptidase_dim_dom"/>
</dbReference>
<dbReference type="InterPro" id="IPR002933">
    <property type="entry name" value="Peptidase_M20"/>
</dbReference>
<dbReference type="GO" id="GO:0008483">
    <property type="term" value="F:transaminase activity"/>
    <property type="evidence" value="ECO:0007669"/>
    <property type="project" value="UniProtKB-KW"/>
</dbReference>
<dbReference type="PANTHER" id="PTHR43808:SF32">
    <property type="entry name" value="ARGE_DAPE-RELATED DEACYLASE"/>
    <property type="match status" value="1"/>
</dbReference>
<dbReference type="SUPFAM" id="SSF53187">
    <property type="entry name" value="Zn-dependent exopeptidases"/>
    <property type="match status" value="1"/>
</dbReference>
<name>A0A097QSN6_9EURY</name>
<dbReference type="InterPro" id="IPR050072">
    <property type="entry name" value="Peptidase_M20A"/>
</dbReference>
<dbReference type="EMBL" id="CP008887">
    <property type="protein sequence ID" value="AIU69476.1"/>
    <property type="molecule type" value="Genomic_DNA"/>
</dbReference>
<dbReference type="Pfam" id="PF07687">
    <property type="entry name" value="M20_dimer"/>
    <property type="match status" value="1"/>
</dbReference>
<evidence type="ECO:0000256" key="5">
    <source>
        <dbReference type="ARBA" id="ARBA00022801"/>
    </source>
</evidence>
<dbReference type="PANTHER" id="PTHR43808">
    <property type="entry name" value="ACETYLORNITHINE DEACETYLASE"/>
    <property type="match status" value="1"/>
</dbReference>
<proteinExistence type="inferred from homology"/>
<dbReference type="STRING" id="1505907.TEU_03445"/>
<dbReference type="Proteomes" id="UP000029980">
    <property type="component" value="Chromosome"/>
</dbReference>
<dbReference type="InterPro" id="IPR011650">
    <property type="entry name" value="Peptidase_M20_dimer"/>
</dbReference>
<dbReference type="HOGENOM" id="CLU_021802_2_2_2"/>
<dbReference type="NCBIfam" id="TIGR01910">
    <property type="entry name" value="DapE-ArgE"/>
    <property type="match status" value="1"/>
</dbReference>
<dbReference type="GO" id="GO:0016787">
    <property type="term" value="F:hydrolase activity"/>
    <property type="evidence" value="ECO:0007669"/>
    <property type="project" value="UniProtKB-KW"/>
</dbReference>
<dbReference type="Pfam" id="PF01546">
    <property type="entry name" value="Peptidase_M20"/>
    <property type="match status" value="1"/>
</dbReference>
<keyword evidence="6" id="KW-0862">Zinc</keyword>
<sequence length="422" mass="47634">MSEVLEKVSQEIEKLRDEMVKTLVELIKIPAISPDYGYEGEYDKAQKLLEIIKDWPFDKVEVYNAPDERAKNGVRPSILAYYYGEKGEESPRLWILTHLDVVPPGDLSKWTVTEPFKPVVKDGKVYGRGSEDNGQSLVASLYAVRAMMNLGIRPKRTVILAFVSDEETGSKYGVEWLMKNHPELFRKDDLVLVPDGGNEDGTFIEVAEKSILWLKVRVKGKQVHASMPDKGLNAHRVALDFAYHLDRLLHEKYGERDELFDPPESTFEPTMVKNPADSPNIAPGEHELVFDCRVLPRYNLDEVLADAEKLAEEVKERHRKEVDGEVLPEIEFEVLQRVDAPEPTDPNSEIVKLLQEALRKLRGKEAKVGGIGGGTFAAYFRKLGIPAVVWATLDEMAHQPNEYAKIDNMVEDAKVMAALALL</sequence>
<gene>
    <name evidence="9" type="ORF">TEU_03445</name>
</gene>
<accession>A0A097QSN6</accession>
<dbReference type="AlphaFoldDB" id="A0A097QSN6"/>
<evidence type="ECO:0000313" key="9">
    <source>
        <dbReference type="EMBL" id="AIU69476.1"/>
    </source>
</evidence>